<protein>
    <submittedName>
        <fullName evidence="1">Uncharacterized protein</fullName>
    </submittedName>
</protein>
<evidence type="ECO:0000313" key="1">
    <source>
        <dbReference type="EMBL" id="TPG57507.1"/>
    </source>
</evidence>
<dbReference type="RefSeq" id="WP_140883019.1">
    <property type="nucleotide sequence ID" value="NZ_RCZP01000008.1"/>
</dbReference>
<accession>A0A502G609</accession>
<organism evidence="1 2">
    <name type="scientific">Muricoccus nepalensis</name>
    <dbReference type="NCBI Taxonomy" id="1854500"/>
    <lineage>
        <taxon>Bacteria</taxon>
        <taxon>Pseudomonadati</taxon>
        <taxon>Pseudomonadota</taxon>
        <taxon>Alphaproteobacteria</taxon>
        <taxon>Acetobacterales</taxon>
        <taxon>Roseomonadaceae</taxon>
        <taxon>Muricoccus</taxon>
    </lineage>
</organism>
<dbReference type="EMBL" id="RCZP01000008">
    <property type="protein sequence ID" value="TPG57507.1"/>
    <property type="molecule type" value="Genomic_DNA"/>
</dbReference>
<keyword evidence="2" id="KW-1185">Reference proteome</keyword>
<sequence>MDADLLLPAPVRLADSARGPAPPAAVVAVPVPPGQVSSIRDILLSLAASRAAGGVPVAPGSLAVLILAADPAAALPLVEAMAREYPFPLRVEPAPGDAAGSVRRAAAWAEEFGRPRAPVLLAEAGRPVPPRWAHAALAALRDGADLVAPRGSALRRLVIGYGPPSALSWRARLAMEAWLAEGASRGPSPWRQPERSRLVAVEA</sequence>
<dbReference type="AlphaFoldDB" id="A0A502G609"/>
<comment type="caution">
    <text evidence="1">The sequence shown here is derived from an EMBL/GenBank/DDBJ whole genome shotgun (WGS) entry which is preliminary data.</text>
</comment>
<gene>
    <name evidence="1" type="ORF">EAH89_11345</name>
</gene>
<proteinExistence type="predicted"/>
<reference evidence="1 2" key="1">
    <citation type="journal article" date="2019" name="Environ. Microbiol.">
        <title>Species interactions and distinct microbial communities in high Arctic permafrost affected cryosols are associated with the CH4 and CO2 gas fluxes.</title>
        <authorList>
            <person name="Altshuler I."/>
            <person name="Hamel J."/>
            <person name="Turney S."/>
            <person name="Magnuson E."/>
            <person name="Levesque R."/>
            <person name="Greer C."/>
            <person name="Whyte L.G."/>
        </authorList>
    </citation>
    <scope>NUCLEOTIDE SEQUENCE [LARGE SCALE GENOMIC DNA]</scope>
    <source>
        <strain evidence="1 2">S9.3B</strain>
    </source>
</reference>
<name>A0A502G609_9PROT</name>
<dbReference type="Proteomes" id="UP000317078">
    <property type="component" value="Unassembled WGS sequence"/>
</dbReference>
<evidence type="ECO:0000313" key="2">
    <source>
        <dbReference type="Proteomes" id="UP000317078"/>
    </source>
</evidence>